<evidence type="ECO:0000256" key="1">
    <source>
        <dbReference type="SAM" id="MobiDB-lite"/>
    </source>
</evidence>
<reference evidence="2" key="1">
    <citation type="submission" date="2023-05" db="EMBL/GenBank/DDBJ databases">
        <authorList>
            <person name="Stuckert A."/>
        </authorList>
    </citation>
    <scope>NUCLEOTIDE SEQUENCE</scope>
</reference>
<gene>
    <name evidence="2" type="ORF">SPARVUS_LOCUS14121738</name>
</gene>
<evidence type="ECO:0000313" key="2">
    <source>
        <dbReference type="EMBL" id="CAI9608549.1"/>
    </source>
</evidence>
<name>A0ABN9GGJ7_9NEOB</name>
<feature type="region of interest" description="Disordered" evidence="1">
    <location>
        <begin position="1"/>
        <end position="21"/>
    </location>
</feature>
<dbReference type="EMBL" id="CATNWA010018626">
    <property type="protein sequence ID" value="CAI9608549.1"/>
    <property type="molecule type" value="Genomic_DNA"/>
</dbReference>
<proteinExistence type="predicted"/>
<sequence length="69" mass="7769">SPGPGQRFPASIRRSQRKRDRGETLTCCYVFLCTGENYTAACFLSKTHTAHYVKQHTVNHLNAPDFPVS</sequence>
<dbReference type="Proteomes" id="UP001162483">
    <property type="component" value="Unassembled WGS sequence"/>
</dbReference>
<protein>
    <submittedName>
        <fullName evidence="2">Uncharacterized protein</fullName>
    </submittedName>
</protein>
<evidence type="ECO:0000313" key="3">
    <source>
        <dbReference type="Proteomes" id="UP001162483"/>
    </source>
</evidence>
<feature type="non-terminal residue" evidence="2">
    <location>
        <position position="1"/>
    </location>
</feature>
<accession>A0ABN9GGJ7</accession>
<keyword evidence="3" id="KW-1185">Reference proteome</keyword>
<comment type="caution">
    <text evidence="2">The sequence shown here is derived from an EMBL/GenBank/DDBJ whole genome shotgun (WGS) entry which is preliminary data.</text>
</comment>
<organism evidence="2 3">
    <name type="scientific">Staurois parvus</name>
    <dbReference type="NCBI Taxonomy" id="386267"/>
    <lineage>
        <taxon>Eukaryota</taxon>
        <taxon>Metazoa</taxon>
        <taxon>Chordata</taxon>
        <taxon>Craniata</taxon>
        <taxon>Vertebrata</taxon>
        <taxon>Euteleostomi</taxon>
        <taxon>Amphibia</taxon>
        <taxon>Batrachia</taxon>
        <taxon>Anura</taxon>
        <taxon>Neobatrachia</taxon>
        <taxon>Ranoidea</taxon>
        <taxon>Ranidae</taxon>
        <taxon>Staurois</taxon>
    </lineage>
</organism>